<gene>
    <name evidence="2" type="ORF">KIH39_02735</name>
</gene>
<evidence type="ECO:0000256" key="1">
    <source>
        <dbReference type="SAM" id="SignalP"/>
    </source>
</evidence>
<keyword evidence="3" id="KW-1185">Reference proteome</keyword>
<evidence type="ECO:0000313" key="2">
    <source>
        <dbReference type="EMBL" id="QVL32854.1"/>
    </source>
</evidence>
<accession>A0A8E6ETU0</accession>
<dbReference type="Proteomes" id="UP000676194">
    <property type="component" value="Chromosome"/>
</dbReference>
<protein>
    <recommendedName>
        <fullName evidence="4">SPOR domain-containing protein</fullName>
    </recommendedName>
</protein>
<feature type="signal peptide" evidence="1">
    <location>
        <begin position="1"/>
        <end position="19"/>
    </location>
</feature>
<name>A0A8E6ETU0_9BACT</name>
<proteinExistence type="predicted"/>
<dbReference type="EMBL" id="CP074694">
    <property type="protein sequence ID" value="QVL32854.1"/>
    <property type="molecule type" value="Genomic_DNA"/>
</dbReference>
<evidence type="ECO:0008006" key="4">
    <source>
        <dbReference type="Google" id="ProtNLM"/>
    </source>
</evidence>
<organism evidence="2 3">
    <name type="scientific">Telmatocola sphagniphila</name>
    <dbReference type="NCBI Taxonomy" id="1123043"/>
    <lineage>
        <taxon>Bacteria</taxon>
        <taxon>Pseudomonadati</taxon>
        <taxon>Planctomycetota</taxon>
        <taxon>Planctomycetia</taxon>
        <taxon>Gemmatales</taxon>
        <taxon>Gemmataceae</taxon>
    </lineage>
</organism>
<dbReference type="AlphaFoldDB" id="A0A8E6ETU0"/>
<dbReference type="RefSeq" id="WP_213497744.1">
    <property type="nucleotide sequence ID" value="NZ_CP074694.1"/>
</dbReference>
<evidence type="ECO:0000313" key="3">
    <source>
        <dbReference type="Proteomes" id="UP000676194"/>
    </source>
</evidence>
<reference evidence="2" key="1">
    <citation type="submission" date="2021-05" db="EMBL/GenBank/DDBJ databases">
        <title>Complete genome sequence of the cellulolytic planctomycete Telmatocola sphagniphila SP2T and characterization of the first cellulase from planctomycetes.</title>
        <authorList>
            <person name="Rakitin A.L."/>
            <person name="Beletsky A.V."/>
            <person name="Naumoff D.G."/>
            <person name="Kulichevskaya I.S."/>
            <person name="Mardanov A.V."/>
            <person name="Ravin N.V."/>
            <person name="Dedysh S.N."/>
        </authorList>
    </citation>
    <scope>NUCLEOTIDE SEQUENCE</scope>
    <source>
        <strain evidence="2">SP2T</strain>
    </source>
</reference>
<feature type="chain" id="PRO_5034920123" description="SPOR domain-containing protein" evidence="1">
    <location>
        <begin position="20"/>
        <end position="312"/>
    </location>
</feature>
<dbReference type="KEGG" id="tsph:KIH39_02735"/>
<sequence>MRKFLVLGFLIAAVSPVFGLDTSELDKKQIEFATTASQKAGLEKATLVETDHYRFVGHLSKEKANALAKNLTKHATIAAKLVRFKDDDKPWEGKLTIFAFPERNQFTAFVRNQEERRAESEEKSSFALKGEIPYLAVSLSNLKPAELEPKLMESISEAILNRKVGGVAQFPEWFREGFEKLVVLKSVPANYATFKTQTKAKFGPRGVWYTAGLRHISGETMANEKSELKDLPLLKVSFVDYLLNGLPDTKVEVALGNFRVSEENPMPNIAGLSALIEVKEGEDWKKKLEYDWKTWAVTGKEAKEPKKDSKKP</sequence>
<keyword evidence="1" id="KW-0732">Signal</keyword>